<dbReference type="AlphaFoldDB" id="A0AAD9Q5U2"/>
<proteinExistence type="predicted"/>
<dbReference type="Proteomes" id="UP001249851">
    <property type="component" value="Unassembled WGS sequence"/>
</dbReference>
<dbReference type="EMBL" id="JARQWQ010000064">
    <property type="protein sequence ID" value="KAK2555285.1"/>
    <property type="molecule type" value="Genomic_DNA"/>
</dbReference>
<sequence>MEFLEKETELKRLQLEKQYALAKAEENAFKEVLDEQLELNSQVKENVKIESTDAIPKTNPQVTTGSVKQEHAIITHRTKDNSPHRAVIIAESFKSSLRNWRQISDGDLKELQDFSDFLIRVKWFRFAHEEQMKRECPIRFKDFVRFVKLEAELANDPIFSPDALKRERKEGSEEQRDRS</sequence>
<gene>
    <name evidence="1" type="ORF">P5673_023270</name>
</gene>
<keyword evidence="2" id="KW-1185">Reference proteome</keyword>
<name>A0AAD9Q5U2_ACRCE</name>
<comment type="caution">
    <text evidence="1">The sequence shown here is derived from an EMBL/GenBank/DDBJ whole genome shotgun (WGS) entry which is preliminary data.</text>
</comment>
<protein>
    <submittedName>
        <fullName evidence="1">Uncharacterized protein</fullName>
    </submittedName>
</protein>
<organism evidence="1 2">
    <name type="scientific">Acropora cervicornis</name>
    <name type="common">Staghorn coral</name>
    <dbReference type="NCBI Taxonomy" id="6130"/>
    <lineage>
        <taxon>Eukaryota</taxon>
        <taxon>Metazoa</taxon>
        <taxon>Cnidaria</taxon>
        <taxon>Anthozoa</taxon>
        <taxon>Hexacorallia</taxon>
        <taxon>Scleractinia</taxon>
        <taxon>Astrocoeniina</taxon>
        <taxon>Acroporidae</taxon>
        <taxon>Acropora</taxon>
    </lineage>
</organism>
<evidence type="ECO:0000313" key="1">
    <source>
        <dbReference type="EMBL" id="KAK2555285.1"/>
    </source>
</evidence>
<accession>A0AAD9Q5U2</accession>
<reference evidence="1" key="2">
    <citation type="journal article" date="2023" name="Science">
        <title>Genomic signatures of disease resistance in endangered staghorn corals.</title>
        <authorList>
            <person name="Vollmer S.V."/>
            <person name="Selwyn J.D."/>
            <person name="Despard B.A."/>
            <person name="Roesel C.L."/>
        </authorList>
    </citation>
    <scope>NUCLEOTIDE SEQUENCE</scope>
    <source>
        <strain evidence="1">K2</strain>
    </source>
</reference>
<reference evidence="1" key="1">
    <citation type="journal article" date="2023" name="G3 (Bethesda)">
        <title>Whole genome assembly and annotation of the endangered Caribbean coral Acropora cervicornis.</title>
        <authorList>
            <person name="Selwyn J.D."/>
            <person name="Vollmer S.V."/>
        </authorList>
    </citation>
    <scope>NUCLEOTIDE SEQUENCE</scope>
    <source>
        <strain evidence="1">K2</strain>
    </source>
</reference>
<evidence type="ECO:0000313" key="2">
    <source>
        <dbReference type="Proteomes" id="UP001249851"/>
    </source>
</evidence>